<feature type="compositionally biased region" description="Basic residues" evidence="1">
    <location>
        <begin position="83"/>
        <end position="92"/>
    </location>
</feature>
<proteinExistence type="predicted"/>
<dbReference type="AlphaFoldDB" id="A0ABC9VAF5"/>
<evidence type="ECO:0000313" key="3">
    <source>
        <dbReference type="Proteomes" id="UP000023566"/>
    </source>
</evidence>
<sequence length="92" mass="10990">MKKYKVLVAFVDKFTKKYHAEGTIYETDNEERAEELQNKGFLGEEVQENPEQHEQPQQSEEVQEVPEQHEQPQQSEKDAKEKKSTRRNSRQR</sequence>
<dbReference type="RefSeq" id="WP_043906012.1">
    <property type="nucleotide sequence ID" value="NZ_CM002692.1"/>
</dbReference>
<evidence type="ECO:0000256" key="1">
    <source>
        <dbReference type="SAM" id="MobiDB-lite"/>
    </source>
</evidence>
<accession>A0ABC9VAF5</accession>
<dbReference type="Proteomes" id="UP000023566">
    <property type="component" value="Chromosome"/>
</dbReference>
<dbReference type="EMBL" id="AOTZ01000009">
    <property type="protein sequence ID" value="EZP75008.1"/>
    <property type="molecule type" value="Genomic_DNA"/>
</dbReference>
<gene>
    <name evidence="2" type="ORF">H839_15948</name>
</gene>
<comment type="caution">
    <text evidence="2">The sequence shown here is derived from an EMBL/GenBank/DDBJ whole genome shotgun (WGS) entry which is preliminary data.</text>
</comment>
<feature type="region of interest" description="Disordered" evidence="1">
    <location>
        <begin position="20"/>
        <end position="92"/>
    </location>
</feature>
<protein>
    <submittedName>
        <fullName evidence="2">Uncharacterized protein</fullName>
    </submittedName>
</protein>
<name>A0ABC9VAF5_9BACL</name>
<evidence type="ECO:0000313" key="2">
    <source>
        <dbReference type="EMBL" id="EZP75008.1"/>
    </source>
</evidence>
<feature type="compositionally biased region" description="Basic and acidic residues" evidence="1">
    <location>
        <begin position="66"/>
        <end position="82"/>
    </location>
</feature>
<keyword evidence="3" id="KW-1185">Reference proteome</keyword>
<reference evidence="2 3" key="1">
    <citation type="journal article" date="2014" name="Appl. Microbiol. Biotechnol.">
        <title>Transformable facultative thermophile Geobacillus stearothermophilus NUB3621 as a host strain for metabolic engineering.</title>
        <authorList>
            <person name="Blanchard K."/>
            <person name="Robic S."/>
            <person name="Matsumura I."/>
        </authorList>
    </citation>
    <scope>NUCLEOTIDE SEQUENCE [LARGE SCALE GENOMIC DNA]</scope>
    <source>
        <strain evidence="2 3">NUB3621</strain>
    </source>
</reference>
<organism evidence="2 3">
    <name type="scientific">Parageobacillus genomosp. 1</name>
    <dbReference type="NCBI Taxonomy" id="1295642"/>
    <lineage>
        <taxon>Bacteria</taxon>
        <taxon>Bacillati</taxon>
        <taxon>Bacillota</taxon>
        <taxon>Bacilli</taxon>
        <taxon>Bacillales</taxon>
        <taxon>Anoxybacillaceae</taxon>
        <taxon>Parageobacillus</taxon>
    </lineage>
</organism>